<accession>A0AAP4BP96</accession>
<proteinExistence type="predicted"/>
<sequence>MALFGVSKFGFSKKKKPAQQAGAKANEKSSGEAQRDAQMNLESDRAGAQTSAVANEKAAGTSAEAQENADSAVSAHDAPIIPVEAGAIGETGPFDGDTVDINEFDFGDFSSGLLDLGSLKLAVPKDSQVQVEMGEKGPKMLHLVTHYGRLTPIAFAAPSSAGQWEEAADEIAQSMKQSGAEVTFEQGPWGREVVGENKQAVTRVIGAERPRWMLRVTLAGPAQRADKLAELAREVIARTFVYRGDKPILAGNSLPVTMPASLMQQVQQAMQQRQAQSQQQSPRIADAQQAVREAAGGTKSREHGDDEAVAQPTNEKEQR</sequence>
<feature type="compositionally biased region" description="Basic and acidic residues" evidence="1">
    <location>
        <begin position="25"/>
        <end position="35"/>
    </location>
</feature>
<dbReference type="AlphaFoldDB" id="A0AAP4BP96"/>
<reference evidence="2" key="1">
    <citation type="submission" date="2023-05" db="EMBL/GenBank/DDBJ databases">
        <title>Metabolic capabilities are highly conserved among human nasal-associated Corynebacterium species in pangenomic analyses.</title>
        <authorList>
            <person name="Tran T.H."/>
            <person name="Roberts A.Q."/>
            <person name="Escapa I.F."/>
            <person name="Gao W."/>
            <person name="Conlan S."/>
            <person name="Kong H."/>
            <person name="Segre J.A."/>
            <person name="Kelly M.S."/>
            <person name="Lemon K.P."/>
        </authorList>
    </citation>
    <scope>NUCLEOTIDE SEQUENCE</scope>
    <source>
        <strain evidence="2">KPL2773</strain>
    </source>
</reference>
<feature type="region of interest" description="Disordered" evidence="1">
    <location>
        <begin position="268"/>
        <end position="319"/>
    </location>
</feature>
<evidence type="ECO:0000313" key="3">
    <source>
        <dbReference type="Proteomes" id="UP001224412"/>
    </source>
</evidence>
<feature type="region of interest" description="Disordered" evidence="1">
    <location>
        <begin position="1"/>
        <end position="72"/>
    </location>
</feature>
<dbReference type="InterPro" id="IPR022183">
    <property type="entry name" value="DUF3710"/>
</dbReference>
<gene>
    <name evidence="2" type="ORF">QPX42_04345</name>
</gene>
<feature type="compositionally biased region" description="Low complexity" evidence="1">
    <location>
        <begin position="268"/>
        <end position="281"/>
    </location>
</feature>
<dbReference type="Pfam" id="PF12502">
    <property type="entry name" value="DUF3710"/>
    <property type="match status" value="1"/>
</dbReference>
<dbReference type="RefSeq" id="WP_284588847.1">
    <property type="nucleotide sequence ID" value="NZ_JASNUC010000004.1"/>
</dbReference>
<organism evidence="2 3">
    <name type="scientific">Corynebacterium pseudodiphtheriticum</name>
    <dbReference type="NCBI Taxonomy" id="37637"/>
    <lineage>
        <taxon>Bacteria</taxon>
        <taxon>Bacillati</taxon>
        <taxon>Actinomycetota</taxon>
        <taxon>Actinomycetes</taxon>
        <taxon>Mycobacteriales</taxon>
        <taxon>Corynebacteriaceae</taxon>
        <taxon>Corynebacterium</taxon>
    </lineage>
</organism>
<evidence type="ECO:0000313" key="2">
    <source>
        <dbReference type="EMBL" id="MDK4306783.1"/>
    </source>
</evidence>
<feature type="compositionally biased region" description="Low complexity" evidence="1">
    <location>
        <begin position="1"/>
        <end position="10"/>
    </location>
</feature>
<name>A0AAP4BP96_9CORY</name>
<evidence type="ECO:0000256" key="1">
    <source>
        <dbReference type="SAM" id="MobiDB-lite"/>
    </source>
</evidence>
<comment type="caution">
    <text evidence="2">The sequence shown here is derived from an EMBL/GenBank/DDBJ whole genome shotgun (WGS) entry which is preliminary data.</text>
</comment>
<dbReference type="EMBL" id="JASNVH010000005">
    <property type="protein sequence ID" value="MDK4306783.1"/>
    <property type="molecule type" value="Genomic_DNA"/>
</dbReference>
<protein>
    <submittedName>
        <fullName evidence="2">DUF3710 domain-containing protein</fullName>
    </submittedName>
</protein>
<dbReference type="Proteomes" id="UP001224412">
    <property type="component" value="Unassembled WGS sequence"/>
</dbReference>